<protein>
    <submittedName>
        <fullName evidence="1">Uncharacterized protein</fullName>
    </submittedName>
</protein>
<gene>
    <name evidence="1" type="ORF">DYB26_013131</name>
    <name evidence="2" type="ORF">DYB28_000410</name>
</gene>
<proteinExistence type="predicted"/>
<evidence type="ECO:0000313" key="1">
    <source>
        <dbReference type="EMBL" id="RHZ33890.1"/>
    </source>
</evidence>
<dbReference type="Proteomes" id="UP000275652">
    <property type="component" value="Unassembled WGS sequence"/>
</dbReference>
<name>A0A3L6VP42_APHAT</name>
<comment type="caution">
    <text evidence="1">The sequence shown here is derived from an EMBL/GenBank/DDBJ whole genome shotgun (WGS) entry which is preliminary data.</text>
</comment>
<evidence type="ECO:0000313" key="3">
    <source>
        <dbReference type="Proteomes" id="UP000275652"/>
    </source>
</evidence>
<organism evidence="1 4">
    <name type="scientific">Aphanomyces astaci</name>
    <name type="common">Crayfish plague agent</name>
    <dbReference type="NCBI Taxonomy" id="112090"/>
    <lineage>
        <taxon>Eukaryota</taxon>
        <taxon>Sar</taxon>
        <taxon>Stramenopiles</taxon>
        <taxon>Oomycota</taxon>
        <taxon>Saprolegniomycetes</taxon>
        <taxon>Saprolegniales</taxon>
        <taxon>Verrucalvaceae</taxon>
        <taxon>Aphanomyces</taxon>
    </lineage>
</organism>
<dbReference type="Proteomes" id="UP000286510">
    <property type="component" value="Unassembled WGS sequence"/>
</dbReference>
<reference evidence="1 4" key="2">
    <citation type="submission" date="2018-08" db="EMBL/GenBank/DDBJ databases">
        <title>Aphanomyces genome sequencing and annotation.</title>
        <authorList>
            <person name="Minardi D."/>
            <person name="Oidtmann B."/>
            <person name="Van Der Giezen M."/>
            <person name="Studholme D.J."/>
        </authorList>
    </citation>
    <scope>NUCLEOTIDE SEQUENCE [LARGE SCALE GENOMIC DNA]</scope>
    <source>
        <strain evidence="1 4">FDL457</strain>
    </source>
</reference>
<dbReference type="EMBL" id="QUTF01009902">
    <property type="protein sequence ID" value="RHZ33890.1"/>
    <property type="molecule type" value="Genomic_DNA"/>
</dbReference>
<reference evidence="2 3" key="1">
    <citation type="journal article" date="2018" name="J. Invertebr. Pathol.">
        <title>New genotyping method for the causative agent of crayfish plague (Aphanomyces astaci) based on whole genome data.</title>
        <authorList>
            <person name="Minardi D."/>
            <person name="Studholme D.J."/>
            <person name="van der Giezen M."/>
            <person name="Pretto T."/>
            <person name="Oidtmann B."/>
        </authorList>
    </citation>
    <scope>NUCLEOTIDE SEQUENCE [LARGE SCALE GENOMIC DNA]</scope>
    <source>
        <strain evidence="2 3">KB13</strain>
    </source>
</reference>
<accession>A0A3L6VP42</accession>
<dbReference type="EMBL" id="QUTI01017930">
    <property type="protein sequence ID" value="RLO10473.1"/>
    <property type="molecule type" value="Genomic_DNA"/>
</dbReference>
<dbReference type="AlphaFoldDB" id="A0A3L6VP42"/>
<sequence>MERLNFSKHELLSHAFAKQEVWDVSDVDKPSAMASVSRRLKWPPQATSAVMTACTAPPPTSKSHLLKTQKASETGGEGWLQRCFKPSFVPLKMKA</sequence>
<evidence type="ECO:0000313" key="4">
    <source>
        <dbReference type="Proteomes" id="UP000286510"/>
    </source>
</evidence>
<evidence type="ECO:0000313" key="2">
    <source>
        <dbReference type="EMBL" id="RLO10473.1"/>
    </source>
</evidence>